<feature type="transmembrane region" description="Helical" evidence="1">
    <location>
        <begin position="33"/>
        <end position="51"/>
    </location>
</feature>
<sequence length="480" mass="52425">MTSIADILRGALLLVTLLGVVRTSHMPTLTRRGPIIVSALQLFLTLIYVLVTEAEPQTRTTIMPASWMLLWILSTLEERAIAGRLGQLAGLATLFSRHPVEMVFFAGATYLLTAPTEKLRRFSPRTFCVIGALLIASHPLTTALPTAFSVSAALAALVGFASAPVMGFALCVHLLPEALSAPWVSLIFIAATIFLATDRQSNGIRTWPLLMLGLTLMARHDHLDGVAINATRAFLMAMIILPATSTRRALSSSLLTLPLPPLPMFIAASYGALAFSLYAMTMPAAALLLVLPILIFGFTLAHLFILPLTAPPRPTGSGEGNFFPRAICLTAILIPGACLGLVGNALSVPASPLGDHAFMARLFGFEFSGTFIWWTPIISGFLFMILLLRQIIRHVQLSSEDRILVENERFTGDFRPNFRMNENLLRSILQYHKFFRSIAVDSGYFINKRVAQGDYLVKIIFSLVLLGLMVVGFRGAFSWP</sequence>
<dbReference type="RefSeq" id="WP_319806783.1">
    <property type="nucleotide sequence ID" value="NZ_CP107052.1"/>
</dbReference>
<keyword evidence="1" id="KW-0472">Membrane</keyword>
<dbReference type="EMBL" id="CP107052">
    <property type="protein sequence ID" value="UYH51189.1"/>
    <property type="molecule type" value="Genomic_DNA"/>
</dbReference>
<protein>
    <recommendedName>
        <fullName evidence="4">NADH:quinone oxidoreductase/Mrp antiporter membrane subunit domain-containing protein</fullName>
    </recommendedName>
</protein>
<evidence type="ECO:0000313" key="2">
    <source>
        <dbReference type="EMBL" id="UYH51189.1"/>
    </source>
</evidence>
<keyword evidence="1" id="KW-1133">Transmembrane helix</keyword>
<feature type="transmembrane region" description="Helical" evidence="1">
    <location>
        <begin position="150"/>
        <end position="172"/>
    </location>
</feature>
<evidence type="ECO:0008006" key="4">
    <source>
        <dbReference type="Google" id="ProtNLM"/>
    </source>
</evidence>
<feature type="transmembrane region" description="Helical" evidence="1">
    <location>
        <begin position="371"/>
        <end position="388"/>
    </location>
</feature>
<reference evidence="2" key="1">
    <citation type="submission" date="2022-10" db="EMBL/GenBank/DDBJ databases">
        <title>Candidatus Kirkpatrella diaphorinas gen. nov., sp. nov., an uncultured endosymbiont identified in a population of Diaphorina citri from Hawaii.</title>
        <authorList>
            <person name="Henry E.M."/>
            <person name="Carlson C.R."/>
            <person name="Kuo Y.-W."/>
        </authorList>
    </citation>
    <scope>NUCLEOTIDE SEQUENCE</scope>
    <source>
        <strain evidence="2">CADCRV1</strain>
    </source>
</reference>
<gene>
    <name evidence="2" type="ORF">N5W20_08890</name>
</gene>
<organism evidence="2 3">
    <name type="scientific">Candidatus Kirkpatrickella diaphorinae</name>
    <dbReference type="NCBI Taxonomy" id="2984322"/>
    <lineage>
        <taxon>Bacteria</taxon>
        <taxon>Pseudomonadati</taxon>
        <taxon>Pseudomonadota</taxon>
        <taxon>Alphaproteobacteria</taxon>
        <taxon>Acetobacterales</taxon>
        <taxon>Acetobacteraceae</taxon>
        <taxon>Candidatus Kirkpatrickella</taxon>
    </lineage>
</organism>
<feature type="transmembrane region" description="Helical" evidence="1">
    <location>
        <begin position="126"/>
        <end position="144"/>
    </location>
</feature>
<feature type="transmembrane region" description="Helical" evidence="1">
    <location>
        <begin position="226"/>
        <end position="243"/>
    </location>
</feature>
<proteinExistence type="predicted"/>
<evidence type="ECO:0000313" key="3">
    <source>
        <dbReference type="Proteomes" id="UP001163831"/>
    </source>
</evidence>
<keyword evidence="1" id="KW-0812">Transmembrane</keyword>
<feature type="transmembrane region" description="Helical" evidence="1">
    <location>
        <begin position="179"/>
        <end position="197"/>
    </location>
</feature>
<evidence type="ECO:0000256" key="1">
    <source>
        <dbReference type="SAM" id="Phobius"/>
    </source>
</evidence>
<dbReference type="Proteomes" id="UP001163831">
    <property type="component" value="Chromosome"/>
</dbReference>
<feature type="transmembrane region" description="Helical" evidence="1">
    <location>
        <begin position="455"/>
        <end position="477"/>
    </location>
</feature>
<accession>A0ABY6GIP2</accession>
<feature type="transmembrane region" description="Helical" evidence="1">
    <location>
        <begin position="326"/>
        <end position="351"/>
    </location>
</feature>
<keyword evidence="3" id="KW-1185">Reference proteome</keyword>
<name>A0ABY6GIP2_9PROT</name>
<feature type="transmembrane region" description="Helical" evidence="1">
    <location>
        <begin position="284"/>
        <end position="305"/>
    </location>
</feature>
<feature type="transmembrane region" description="Helical" evidence="1">
    <location>
        <begin position="255"/>
        <end position="278"/>
    </location>
</feature>